<dbReference type="AlphaFoldDB" id="A0AAE1YB56"/>
<sequence length="177" mass="20093">MGEKWAQSRSSGMEPLGSSPVLQPHWQVSKNCLVLGSGIEGPSLELYKGIILPSDQEKLLDCPLPEIEAYAANHMTWLHIILCELLVFYITHNNNAFHVETQGLLKIAVAEKKELEEEKAQVLKDFEKSRNDYRDFLSTRTRDTRVAQQANMEQGIKAFYLTENCQLLVKHTHLEGA</sequence>
<name>A0AAE1YB56_9LAMI</name>
<dbReference type="EMBL" id="JACGWO010000005">
    <property type="protein sequence ID" value="KAK4426970.1"/>
    <property type="molecule type" value="Genomic_DNA"/>
</dbReference>
<dbReference type="Proteomes" id="UP001293254">
    <property type="component" value="Unassembled WGS sequence"/>
</dbReference>
<keyword evidence="3" id="KW-1185">Reference proteome</keyword>
<protein>
    <submittedName>
        <fullName evidence="2">Uncharacterized protein</fullName>
    </submittedName>
</protein>
<feature type="coiled-coil region" evidence="1">
    <location>
        <begin position="98"/>
        <end position="132"/>
    </location>
</feature>
<proteinExistence type="predicted"/>
<keyword evidence="1" id="KW-0175">Coiled coil</keyword>
<evidence type="ECO:0000313" key="2">
    <source>
        <dbReference type="EMBL" id="KAK4426970.1"/>
    </source>
</evidence>
<organism evidence="2 3">
    <name type="scientific">Sesamum alatum</name>
    <dbReference type="NCBI Taxonomy" id="300844"/>
    <lineage>
        <taxon>Eukaryota</taxon>
        <taxon>Viridiplantae</taxon>
        <taxon>Streptophyta</taxon>
        <taxon>Embryophyta</taxon>
        <taxon>Tracheophyta</taxon>
        <taxon>Spermatophyta</taxon>
        <taxon>Magnoliopsida</taxon>
        <taxon>eudicotyledons</taxon>
        <taxon>Gunneridae</taxon>
        <taxon>Pentapetalae</taxon>
        <taxon>asterids</taxon>
        <taxon>lamiids</taxon>
        <taxon>Lamiales</taxon>
        <taxon>Pedaliaceae</taxon>
        <taxon>Sesamum</taxon>
    </lineage>
</organism>
<comment type="caution">
    <text evidence="2">The sequence shown here is derived from an EMBL/GenBank/DDBJ whole genome shotgun (WGS) entry which is preliminary data.</text>
</comment>
<reference evidence="2" key="1">
    <citation type="submission" date="2020-06" db="EMBL/GenBank/DDBJ databases">
        <authorList>
            <person name="Li T."/>
            <person name="Hu X."/>
            <person name="Zhang T."/>
            <person name="Song X."/>
            <person name="Zhang H."/>
            <person name="Dai N."/>
            <person name="Sheng W."/>
            <person name="Hou X."/>
            <person name="Wei L."/>
        </authorList>
    </citation>
    <scope>NUCLEOTIDE SEQUENCE</scope>
    <source>
        <strain evidence="2">3651</strain>
        <tissue evidence="2">Leaf</tissue>
    </source>
</reference>
<gene>
    <name evidence="2" type="ORF">Salat_1465800</name>
</gene>
<evidence type="ECO:0000313" key="3">
    <source>
        <dbReference type="Proteomes" id="UP001293254"/>
    </source>
</evidence>
<reference evidence="2" key="2">
    <citation type="journal article" date="2024" name="Plant">
        <title>Genomic evolution and insights into agronomic trait innovations of Sesamum species.</title>
        <authorList>
            <person name="Miao H."/>
            <person name="Wang L."/>
            <person name="Qu L."/>
            <person name="Liu H."/>
            <person name="Sun Y."/>
            <person name="Le M."/>
            <person name="Wang Q."/>
            <person name="Wei S."/>
            <person name="Zheng Y."/>
            <person name="Lin W."/>
            <person name="Duan Y."/>
            <person name="Cao H."/>
            <person name="Xiong S."/>
            <person name="Wang X."/>
            <person name="Wei L."/>
            <person name="Li C."/>
            <person name="Ma Q."/>
            <person name="Ju M."/>
            <person name="Zhao R."/>
            <person name="Li G."/>
            <person name="Mu C."/>
            <person name="Tian Q."/>
            <person name="Mei H."/>
            <person name="Zhang T."/>
            <person name="Gao T."/>
            <person name="Zhang H."/>
        </authorList>
    </citation>
    <scope>NUCLEOTIDE SEQUENCE</scope>
    <source>
        <strain evidence="2">3651</strain>
    </source>
</reference>
<accession>A0AAE1YB56</accession>
<evidence type="ECO:0000256" key="1">
    <source>
        <dbReference type="SAM" id="Coils"/>
    </source>
</evidence>